<dbReference type="InterPro" id="IPR044225">
    <property type="entry name" value="KO_chloroplastic"/>
</dbReference>
<dbReference type="InterPro" id="IPR036396">
    <property type="entry name" value="Cyt_P450_sf"/>
</dbReference>
<dbReference type="InterPro" id="IPR017972">
    <property type="entry name" value="Cyt_P450_CS"/>
</dbReference>
<evidence type="ECO:0000313" key="10">
    <source>
        <dbReference type="RefSeq" id="XP_008452488.2"/>
    </source>
</evidence>
<evidence type="ECO:0000256" key="8">
    <source>
        <dbReference type="SAM" id="Phobius"/>
    </source>
</evidence>
<evidence type="ECO:0000313" key="9">
    <source>
        <dbReference type="Proteomes" id="UP001652600"/>
    </source>
</evidence>
<dbReference type="GO" id="GO:0010241">
    <property type="term" value="P:ent-kaurene oxidation to kaurenoic acid"/>
    <property type="evidence" value="ECO:0007669"/>
    <property type="project" value="InterPro"/>
</dbReference>
<feature type="transmembrane region" description="Helical" evidence="8">
    <location>
        <begin position="20"/>
        <end position="42"/>
    </location>
</feature>
<dbReference type="AlphaFoldDB" id="A0A1S3BTZ0"/>
<keyword evidence="6 7" id="KW-0349">Heme</keyword>
<dbReference type="Proteomes" id="UP001652600">
    <property type="component" value="Chromosome 7"/>
</dbReference>
<dbReference type="Gramene" id="MELO3C016719.2.1">
    <property type="protein sequence ID" value="MELO3C016719.2.1"/>
    <property type="gene ID" value="MELO3C016719.2"/>
</dbReference>
<sequence>MAVVTDPLASMQLLANTLPAPPYAAAAVLGGVSLVLSVFLVADCRKKRRNFLPPVPAVPGVPVLGNLLQLKEKKPHKTFARWAETYGPVYSIRTGASTVIVLNTTEVAKEAMVTRYGSISSRKLSKALTILTADKCMVAMSDYNEFHKMVKRYILANVLGANAQKKHRQRRDAMIENISRELFAHVKEFPSDTVNFRKIFESELFRLALKETLGKDIESIYVDGLGTTLPREDLFRILVIDPMEGAIEVDWRDFFPYLRWIPNKSVENKIRNMDFRRRMTMKSLIQEPKRRIAAGEETNCYADFLLSEAKTLTEDQISMLLWETIIETSDTTLVVTEWAMYELSKDPKRQDYLYQQIQSVCGSSTLTEENLSQLPYLTAIFHETLRKHSPVPVVPLRYAHEDTQLGGYFVPAGSEIAVNIYACNMDKNHWENPEEWKPERFLDEKYDPMDLHKTMAFGGGKRVCAGALKAMLIACTTIGRMVQEFEWKLREGEEEKVDTLGLTARKLQPLHVVIKPRNN</sequence>
<evidence type="ECO:0000256" key="6">
    <source>
        <dbReference type="PIRSR" id="PIRSR602401-1"/>
    </source>
</evidence>
<organism evidence="9 10">
    <name type="scientific">Cucumis melo</name>
    <name type="common">Muskmelon</name>
    <dbReference type="NCBI Taxonomy" id="3656"/>
    <lineage>
        <taxon>Eukaryota</taxon>
        <taxon>Viridiplantae</taxon>
        <taxon>Streptophyta</taxon>
        <taxon>Embryophyta</taxon>
        <taxon>Tracheophyta</taxon>
        <taxon>Spermatophyta</taxon>
        <taxon>Magnoliopsida</taxon>
        <taxon>eudicotyledons</taxon>
        <taxon>Gunneridae</taxon>
        <taxon>Pentapetalae</taxon>
        <taxon>rosids</taxon>
        <taxon>fabids</taxon>
        <taxon>Cucurbitales</taxon>
        <taxon>Cucurbitaceae</taxon>
        <taxon>Benincaseae</taxon>
        <taxon>Cucumis</taxon>
    </lineage>
</organism>
<keyword evidence="6 7" id="KW-0408">Iron</keyword>
<dbReference type="InterPro" id="IPR002401">
    <property type="entry name" value="Cyt_P450_E_grp-I"/>
</dbReference>
<evidence type="ECO:0000256" key="7">
    <source>
        <dbReference type="RuleBase" id="RU000461"/>
    </source>
</evidence>
<accession>A0A1S3BTZ0</accession>
<comment type="similarity">
    <text evidence="2 7">Belongs to the cytochrome P450 family.</text>
</comment>
<evidence type="ECO:0000256" key="5">
    <source>
        <dbReference type="ARBA" id="ARBA00023136"/>
    </source>
</evidence>
<keyword evidence="3 8" id="KW-0812">Transmembrane</keyword>
<evidence type="ECO:0000256" key="1">
    <source>
        <dbReference type="ARBA" id="ARBA00004167"/>
    </source>
</evidence>
<dbReference type="GO" id="GO:0005506">
    <property type="term" value="F:iron ion binding"/>
    <property type="evidence" value="ECO:0007669"/>
    <property type="project" value="InterPro"/>
</dbReference>
<gene>
    <name evidence="10" type="primary">LOC103493505</name>
</gene>
<dbReference type="SUPFAM" id="SSF48264">
    <property type="entry name" value="Cytochrome P450"/>
    <property type="match status" value="1"/>
</dbReference>
<dbReference type="GeneID" id="103493505"/>
<dbReference type="eggNOG" id="KOG0156">
    <property type="taxonomic scope" value="Eukaryota"/>
</dbReference>
<evidence type="ECO:0000256" key="4">
    <source>
        <dbReference type="ARBA" id="ARBA00022989"/>
    </source>
</evidence>
<dbReference type="InParanoid" id="A0A1S3BTZ0"/>
<dbReference type="Pfam" id="PF00067">
    <property type="entry name" value="p450"/>
    <property type="match status" value="1"/>
</dbReference>
<keyword evidence="7" id="KW-0560">Oxidoreductase</keyword>
<dbReference type="GO" id="GO:0016709">
    <property type="term" value="F:oxidoreductase activity, acting on paired donors, with incorporation or reduction of molecular oxygen, NAD(P)H as one donor, and incorporation of one atom of oxygen"/>
    <property type="evidence" value="ECO:0007669"/>
    <property type="project" value="TreeGrafter"/>
</dbReference>
<dbReference type="GO" id="GO:0009686">
    <property type="term" value="P:gibberellin biosynthetic process"/>
    <property type="evidence" value="ECO:0007669"/>
    <property type="project" value="InterPro"/>
</dbReference>
<dbReference type="Gene3D" id="1.10.630.10">
    <property type="entry name" value="Cytochrome P450"/>
    <property type="match status" value="1"/>
</dbReference>
<dbReference type="CDD" id="cd11075">
    <property type="entry name" value="CYP77_89"/>
    <property type="match status" value="1"/>
</dbReference>
<proteinExistence type="inferred from homology"/>
<keyword evidence="6 7" id="KW-0479">Metal-binding</keyword>
<dbReference type="InterPro" id="IPR001128">
    <property type="entry name" value="Cyt_P450"/>
</dbReference>
<protein>
    <submittedName>
        <fullName evidence="10">Ent-kaurene oxidase</fullName>
    </submittedName>
</protein>
<reference evidence="10" key="1">
    <citation type="submission" date="2025-08" db="UniProtKB">
        <authorList>
            <consortium name="RefSeq"/>
        </authorList>
    </citation>
    <scope>IDENTIFICATION</scope>
    <source>
        <tissue evidence="10">Stem</tissue>
    </source>
</reference>
<keyword evidence="4 8" id="KW-1133">Transmembrane helix</keyword>
<dbReference type="RefSeq" id="XP_008452488.2">
    <property type="nucleotide sequence ID" value="XM_008454266.3"/>
</dbReference>
<comment type="cofactor">
    <cofactor evidence="6">
        <name>heme</name>
        <dbReference type="ChEBI" id="CHEBI:30413"/>
    </cofactor>
</comment>
<keyword evidence="9" id="KW-1185">Reference proteome</keyword>
<evidence type="ECO:0000256" key="2">
    <source>
        <dbReference type="ARBA" id="ARBA00010617"/>
    </source>
</evidence>
<dbReference type="GO" id="GO:0020037">
    <property type="term" value="F:heme binding"/>
    <property type="evidence" value="ECO:0007669"/>
    <property type="project" value="InterPro"/>
</dbReference>
<dbReference type="GO" id="GO:0009707">
    <property type="term" value="C:chloroplast outer membrane"/>
    <property type="evidence" value="ECO:0007669"/>
    <property type="project" value="UniProtKB-SubCell"/>
</dbReference>
<evidence type="ECO:0000256" key="3">
    <source>
        <dbReference type="ARBA" id="ARBA00022692"/>
    </source>
</evidence>
<dbReference type="PANTHER" id="PTHR47283:SF1">
    <property type="entry name" value="ENT-KAURENE OXIDASE, CHLOROPLASTIC"/>
    <property type="match status" value="1"/>
</dbReference>
<dbReference type="PRINTS" id="PR00463">
    <property type="entry name" value="EP450I"/>
</dbReference>
<keyword evidence="5 8" id="KW-0472">Membrane</keyword>
<feature type="binding site" description="axial binding residue" evidence="6">
    <location>
        <position position="464"/>
    </location>
    <ligand>
        <name>heme</name>
        <dbReference type="ChEBI" id="CHEBI:30413"/>
    </ligand>
    <ligandPart>
        <name>Fe</name>
        <dbReference type="ChEBI" id="CHEBI:18248"/>
    </ligandPart>
</feature>
<dbReference type="GO" id="GO:0052615">
    <property type="term" value="F:ent-kaurene oxidase activity"/>
    <property type="evidence" value="ECO:0007669"/>
    <property type="project" value="UniProtKB-EC"/>
</dbReference>
<comment type="subcellular location">
    <subcellularLocation>
        <location evidence="1">Membrane</location>
        <topology evidence="1">Single-pass membrane protein</topology>
    </subcellularLocation>
</comment>
<name>A0A1S3BTZ0_CUCME</name>
<dbReference type="PROSITE" id="PS00086">
    <property type="entry name" value="CYTOCHROME_P450"/>
    <property type="match status" value="1"/>
</dbReference>
<keyword evidence="7" id="KW-0503">Monooxygenase</keyword>
<dbReference type="PANTHER" id="PTHR47283">
    <property type="entry name" value="ENT-KAURENE OXIDASE, CHLOROPLASTIC"/>
    <property type="match status" value="1"/>
</dbReference>
<dbReference type="KEGG" id="cmo:103493505"/>
<dbReference type="GO" id="GO:0005783">
    <property type="term" value="C:endoplasmic reticulum"/>
    <property type="evidence" value="ECO:0007669"/>
    <property type="project" value="TreeGrafter"/>
</dbReference>